<proteinExistence type="predicted"/>
<dbReference type="AlphaFoldDB" id="A0A4R0WYK9"/>
<protein>
    <submittedName>
        <fullName evidence="1">Phage tail protein</fullName>
    </submittedName>
</protein>
<dbReference type="Proteomes" id="UP000294200">
    <property type="component" value="Unassembled WGS sequence"/>
</dbReference>
<evidence type="ECO:0000313" key="1">
    <source>
        <dbReference type="EMBL" id="TCF99889.1"/>
    </source>
</evidence>
<evidence type="ECO:0000313" key="2">
    <source>
        <dbReference type="Proteomes" id="UP000294200"/>
    </source>
</evidence>
<name>A0A4R0WYK9_9BURK</name>
<reference evidence="1 2" key="1">
    <citation type="submission" date="2017-02" db="EMBL/GenBank/DDBJ databases">
        <title>Paraburkholderia sophoroidis sp. nov. and Paraburkholderia steynii sp. nov. rhizobial symbionts of the fynbos legume Hypocalyptus sophoroides.</title>
        <authorList>
            <person name="Steenkamp E.T."/>
            <person name="Beukes C.W."/>
            <person name="Van Zyl E."/>
            <person name="Avontuur J."/>
            <person name="Chan W.Y."/>
            <person name="Hassen A."/>
            <person name="Palmer M."/>
            <person name="Mthombeni L."/>
            <person name="Phalane F."/>
            <person name="Sereme K."/>
            <person name="Venter S.N."/>
        </authorList>
    </citation>
    <scope>NUCLEOTIDE SEQUENCE [LARGE SCALE GENOMIC DNA]</scope>
    <source>
        <strain evidence="1 2">HC1.1ba</strain>
    </source>
</reference>
<accession>A0A4R0WYK9</accession>
<organism evidence="1 2">
    <name type="scientific">Paraburkholderia steynii</name>
    <dbReference type="NCBI Taxonomy" id="1245441"/>
    <lineage>
        <taxon>Bacteria</taxon>
        <taxon>Pseudomonadati</taxon>
        <taxon>Pseudomonadota</taxon>
        <taxon>Betaproteobacteria</taxon>
        <taxon>Burkholderiales</taxon>
        <taxon>Burkholderiaceae</taxon>
        <taxon>Paraburkholderia</taxon>
    </lineage>
</organism>
<keyword evidence="2" id="KW-1185">Reference proteome</keyword>
<feature type="non-terminal residue" evidence="1">
    <location>
        <position position="28"/>
    </location>
</feature>
<sequence length="28" mass="2862">MANNTGLIAGSGVSVCHGVNYQLEGELK</sequence>
<gene>
    <name evidence="1" type="ORF">BZM27_54820</name>
</gene>
<comment type="caution">
    <text evidence="1">The sequence shown here is derived from an EMBL/GenBank/DDBJ whole genome shotgun (WGS) entry which is preliminary data.</text>
</comment>
<dbReference type="EMBL" id="MWML01001038">
    <property type="protein sequence ID" value="TCF99889.1"/>
    <property type="molecule type" value="Genomic_DNA"/>
</dbReference>